<dbReference type="Proteomes" id="UP000886876">
    <property type="component" value="Unassembled WGS sequence"/>
</dbReference>
<sequence length="432" mass="47019">MRKRDEGSKQRLRRHLLGWAQNLVIVLLLVSTVALVAESGMLDLSAVKGAGSEQNSVDRHAAYTAAAKPMCVVLTPESGMHSAIMYEADALELAYERYSSTLAEALGSSGEPEQITQEQWEAALSGPGVYFDYYGDYQLSILAIWLGTEMSGEASGHTARRFCLAIEGEDVYLCYIRERGEGGYYRCATAVSAADLLGRVSESMPNGAEYNFELDEPLSDIDRYMVILSSDVNIESASASNSLPSADTDDIMSKLGMNSYLALSYPESDGGTVKIEGDATLKLGVDGELRYSRRVLESEEGTRLSPTDAIELARQLVEATAGSAAGDAELWLSYIYFDRETQEYTLNFDYVLSGLPVSIQGRDNAVEIVIYGDSIVSAAMLFRSYELLSSPVTPSPYPSLIAATLVQSQGGGEPRLCYVDRPEGMSAEWRIV</sequence>
<dbReference type="EMBL" id="DVJS01000113">
    <property type="protein sequence ID" value="HIS97251.1"/>
    <property type="molecule type" value="Genomic_DNA"/>
</dbReference>
<gene>
    <name evidence="2" type="ORF">IAD42_04675</name>
</gene>
<accession>A0A9D1G4X0</accession>
<name>A0A9D1G4X0_9FIRM</name>
<keyword evidence="1" id="KW-0812">Transmembrane</keyword>
<keyword evidence="1" id="KW-0472">Membrane</keyword>
<dbReference type="AlphaFoldDB" id="A0A9D1G4X0"/>
<protein>
    <submittedName>
        <fullName evidence="2">Uncharacterized protein</fullName>
    </submittedName>
</protein>
<feature type="transmembrane region" description="Helical" evidence="1">
    <location>
        <begin position="16"/>
        <end position="37"/>
    </location>
</feature>
<proteinExistence type="predicted"/>
<keyword evidence="1" id="KW-1133">Transmembrane helix</keyword>
<reference evidence="2" key="2">
    <citation type="journal article" date="2021" name="PeerJ">
        <title>Extensive microbial diversity within the chicken gut microbiome revealed by metagenomics and culture.</title>
        <authorList>
            <person name="Gilroy R."/>
            <person name="Ravi A."/>
            <person name="Getino M."/>
            <person name="Pursley I."/>
            <person name="Horton D.L."/>
            <person name="Alikhan N.F."/>
            <person name="Baker D."/>
            <person name="Gharbi K."/>
            <person name="Hall N."/>
            <person name="Watson M."/>
            <person name="Adriaenssens E.M."/>
            <person name="Foster-Nyarko E."/>
            <person name="Jarju S."/>
            <person name="Secka A."/>
            <person name="Antonio M."/>
            <person name="Oren A."/>
            <person name="Chaudhuri R.R."/>
            <person name="La Ragione R."/>
            <person name="Hildebrand F."/>
            <person name="Pallen M.J."/>
        </authorList>
    </citation>
    <scope>NUCLEOTIDE SEQUENCE</scope>
    <source>
        <strain evidence="2">ChiHecec3B27-6122</strain>
    </source>
</reference>
<comment type="caution">
    <text evidence="2">The sequence shown here is derived from an EMBL/GenBank/DDBJ whole genome shotgun (WGS) entry which is preliminary data.</text>
</comment>
<reference evidence="2" key="1">
    <citation type="submission" date="2020-10" db="EMBL/GenBank/DDBJ databases">
        <authorList>
            <person name="Gilroy R."/>
        </authorList>
    </citation>
    <scope>NUCLEOTIDE SEQUENCE</scope>
    <source>
        <strain evidence="2">ChiHecec3B27-6122</strain>
    </source>
</reference>
<evidence type="ECO:0000313" key="3">
    <source>
        <dbReference type="Proteomes" id="UP000886876"/>
    </source>
</evidence>
<organism evidence="2 3">
    <name type="scientific">Candidatus Scatomorpha pullistercoris</name>
    <dbReference type="NCBI Taxonomy" id="2840929"/>
    <lineage>
        <taxon>Bacteria</taxon>
        <taxon>Bacillati</taxon>
        <taxon>Bacillota</taxon>
        <taxon>Clostridia</taxon>
        <taxon>Eubacteriales</taxon>
        <taxon>Candidatus Scatomorpha</taxon>
    </lineage>
</organism>
<evidence type="ECO:0000256" key="1">
    <source>
        <dbReference type="SAM" id="Phobius"/>
    </source>
</evidence>
<evidence type="ECO:0000313" key="2">
    <source>
        <dbReference type="EMBL" id="HIS97251.1"/>
    </source>
</evidence>